<comment type="caution">
    <text evidence="2">The sequence shown here is derived from an EMBL/GenBank/DDBJ whole genome shotgun (WGS) entry which is preliminary data.</text>
</comment>
<reference evidence="2 3" key="1">
    <citation type="submission" date="2023-03" db="EMBL/GenBank/DDBJ databases">
        <title>WGS of Gossypium arboreum.</title>
        <authorList>
            <person name="Yu D."/>
        </authorList>
    </citation>
    <scope>NUCLEOTIDE SEQUENCE [LARGE SCALE GENOMIC DNA]</scope>
    <source>
        <tissue evidence="2">Leaf</tissue>
    </source>
</reference>
<dbReference type="Gene3D" id="2.60.120.650">
    <property type="entry name" value="Cupin"/>
    <property type="match status" value="1"/>
</dbReference>
<feature type="region of interest" description="Disordered" evidence="1">
    <location>
        <begin position="38"/>
        <end position="58"/>
    </location>
</feature>
<sequence>MACSSHHSLEQSQEAFSLLKSMPLVSRVQAYFSRVSRSKKRLPTNASSDLKPTPTFTTRQQRIGFCPKKPRPVQKPLWQSGEYYTFLDFEAKAKHFKRNYLKKYSKKGTLSTLEVETLFWKPTVDNPSMV</sequence>
<dbReference type="EMBL" id="JARKNE010000007">
    <property type="protein sequence ID" value="KAK5817472.1"/>
    <property type="molecule type" value="Genomic_DNA"/>
</dbReference>
<protein>
    <submittedName>
        <fullName evidence="2">Uncharacterized protein</fullName>
    </submittedName>
</protein>
<organism evidence="2 3">
    <name type="scientific">Gossypium arboreum</name>
    <name type="common">Tree cotton</name>
    <name type="synonym">Gossypium nanking</name>
    <dbReference type="NCBI Taxonomy" id="29729"/>
    <lineage>
        <taxon>Eukaryota</taxon>
        <taxon>Viridiplantae</taxon>
        <taxon>Streptophyta</taxon>
        <taxon>Embryophyta</taxon>
        <taxon>Tracheophyta</taxon>
        <taxon>Spermatophyta</taxon>
        <taxon>Magnoliopsida</taxon>
        <taxon>eudicotyledons</taxon>
        <taxon>Gunneridae</taxon>
        <taxon>Pentapetalae</taxon>
        <taxon>rosids</taxon>
        <taxon>malvids</taxon>
        <taxon>Malvales</taxon>
        <taxon>Malvaceae</taxon>
        <taxon>Malvoideae</taxon>
        <taxon>Gossypium</taxon>
    </lineage>
</organism>
<evidence type="ECO:0000256" key="1">
    <source>
        <dbReference type="SAM" id="MobiDB-lite"/>
    </source>
</evidence>
<name>A0ABR0P8B7_GOSAR</name>
<gene>
    <name evidence="2" type="ORF">PVK06_022396</name>
</gene>
<evidence type="ECO:0000313" key="3">
    <source>
        <dbReference type="Proteomes" id="UP001358586"/>
    </source>
</evidence>
<keyword evidence="3" id="KW-1185">Reference proteome</keyword>
<dbReference type="Proteomes" id="UP001358586">
    <property type="component" value="Chromosome 7"/>
</dbReference>
<accession>A0ABR0P8B7</accession>
<feature type="compositionally biased region" description="Polar residues" evidence="1">
    <location>
        <begin position="44"/>
        <end position="58"/>
    </location>
</feature>
<proteinExistence type="predicted"/>
<dbReference type="PANTHER" id="PTHR10694">
    <property type="entry name" value="LYSINE-SPECIFIC DEMETHYLASE"/>
    <property type="match status" value="1"/>
</dbReference>
<evidence type="ECO:0000313" key="2">
    <source>
        <dbReference type="EMBL" id="KAK5817472.1"/>
    </source>
</evidence>
<dbReference type="PANTHER" id="PTHR10694:SF38">
    <property type="entry name" value="LYSINE-SPECIFIC DEMETHYLASE REF6"/>
    <property type="match status" value="1"/>
</dbReference>